<dbReference type="PANTHER" id="PTHR14218:SF15">
    <property type="entry name" value="TRIPEPTIDYL-PEPTIDASE 1"/>
    <property type="match status" value="1"/>
</dbReference>
<evidence type="ECO:0000256" key="1">
    <source>
        <dbReference type="ARBA" id="ARBA00001910"/>
    </source>
</evidence>
<dbReference type="InterPro" id="IPR023828">
    <property type="entry name" value="Peptidase_S8_Ser-AS"/>
</dbReference>
<evidence type="ECO:0000256" key="6">
    <source>
        <dbReference type="ARBA" id="ARBA00022670"/>
    </source>
</evidence>
<dbReference type="InterPro" id="IPR036852">
    <property type="entry name" value="Peptidase_S8/S53_dom_sf"/>
</dbReference>
<keyword evidence="11 15" id="KW-0106">Calcium</keyword>
<dbReference type="SUPFAM" id="SSF54897">
    <property type="entry name" value="Protease propeptides/inhibitors"/>
    <property type="match status" value="1"/>
</dbReference>
<keyword evidence="5" id="KW-0964">Secreted</keyword>
<dbReference type="CDD" id="cd04056">
    <property type="entry name" value="Peptidases_S53"/>
    <property type="match status" value="1"/>
</dbReference>
<dbReference type="Proteomes" id="UP001201163">
    <property type="component" value="Unassembled WGS sequence"/>
</dbReference>
<dbReference type="GO" id="GO:0005576">
    <property type="term" value="C:extracellular region"/>
    <property type="evidence" value="ECO:0007669"/>
    <property type="project" value="UniProtKB-SubCell"/>
</dbReference>
<accession>A0AAD4LBF4</accession>
<gene>
    <name evidence="18" type="ORF">EDB92DRAFT_1952796</name>
</gene>
<feature type="signal peptide" evidence="16">
    <location>
        <begin position="1"/>
        <end position="20"/>
    </location>
</feature>
<evidence type="ECO:0000256" key="16">
    <source>
        <dbReference type="SAM" id="SignalP"/>
    </source>
</evidence>
<keyword evidence="14" id="KW-0325">Glycoprotein</keyword>
<evidence type="ECO:0000256" key="7">
    <source>
        <dbReference type="ARBA" id="ARBA00022723"/>
    </source>
</evidence>
<keyword evidence="13" id="KW-0865">Zymogen</keyword>
<keyword evidence="10 15" id="KW-0720">Serine protease</keyword>
<dbReference type="EMBL" id="JAKELL010000109">
    <property type="protein sequence ID" value="KAH8981898.1"/>
    <property type="molecule type" value="Genomic_DNA"/>
</dbReference>
<feature type="binding site" evidence="15">
    <location>
        <position position="575"/>
    </location>
    <ligand>
        <name>Ca(2+)</name>
        <dbReference type="ChEBI" id="CHEBI:29108"/>
    </ligand>
</feature>
<dbReference type="AlphaFoldDB" id="A0AAD4LBF4"/>
<dbReference type="InterPro" id="IPR030400">
    <property type="entry name" value="Sedolisin_dom"/>
</dbReference>
<evidence type="ECO:0000256" key="4">
    <source>
        <dbReference type="ARBA" id="ARBA00012462"/>
    </source>
</evidence>
<keyword evidence="12" id="KW-0843">Virulence</keyword>
<dbReference type="InterPro" id="IPR050819">
    <property type="entry name" value="Tripeptidyl-peptidase_I"/>
</dbReference>
<feature type="active site" description="Charge relay system" evidence="15">
    <location>
        <position position="312"/>
    </location>
</feature>
<proteinExistence type="predicted"/>
<feature type="binding site" evidence="15">
    <location>
        <position position="577"/>
    </location>
    <ligand>
        <name>Ca(2+)</name>
        <dbReference type="ChEBI" id="CHEBI:29108"/>
    </ligand>
</feature>
<dbReference type="GO" id="GO:0004252">
    <property type="term" value="F:serine-type endopeptidase activity"/>
    <property type="evidence" value="ECO:0007669"/>
    <property type="project" value="UniProtKB-UniRule"/>
</dbReference>
<dbReference type="EC" id="3.4.14.10" evidence="4"/>
<dbReference type="Pfam" id="PF09286">
    <property type="entry name" value="Pro-kuma_activ"/>
    <property type="match status" value="1"/>
</dbReference>
<dbReference type="GO" id="GO:0006508">
    <property type="term" value="P:proteolysis"/>
    <property type="evidence" value="ECO:0007669"/>
    <property type="project" value="UniProtKB-KW"/>
</dbReference>
<dbReference type="InterPro" id="IPR015366">
    <property type="entry name" value="S53_propep"/>
</dbReference>
<evidence type="ECO:0000256" key="10">
    <source>
        <dbReference type="ARBA" id="ARBA00022825"/>
    </source>
</evidence>
<feature type="domain" description="Peptidase S53" evidence="17">
    <location>
        <begin position="231"/>
        <end position="597"/>
    </location>
</feature>
<dbReference type="Gene3D" id="3.40.50.200">
    <property type="entry name" value="Peptidase S8/S53 domain"/>
    <property type="match status" value="1"/>
</dbReference>
<dbReference type="PROSITE" id="PS51695">
    <property type="entry name" value="SEDOLISIN"/>
    <property type="match status" value="1"/>
</dbReference>
<feature type="binding site" evidence="15">
    <location>
        <position position="557"/>
    </location>
    <ligand>
        <name>Ca(2+)</name>
        <dbReference type="ChEBI" id="CHEBI:29108"/>
    </ligand>
</feature>
<dbReference type="CDD" id="cd11377">
    <property type="entry name" value="Pro-peptidase_S53"/>
    <property type="match status" value="1"/>
</dbReference>
<feature type="binding site" evidence="15">
    <location>
        <position position="556"/>
    </location>
    <ligand>
        <name>Ca(2+)</name>
        <dbReference type="ChEBI" id="CHEBI:29108"/>
    </ligand>
</feature>
<keyword evidence="8 16" id="KW-0732">Signal</keyword>
<feature type="chain" id="PRO_5042294655" description="tripeptidyl-peptidase II" evidence="16">
    <location>
        <begin position="21"/>
        <end position="598"/>
    </location>
</feature>
<keyword evidence="19" id="KW-1185">Reference proteome</keyword>
<keyword evidence="7 15" id="KW-0479">Metal-binding</keyword>
<dbReference type="PANTHER" id="PTHR14218">
    <property type="entry name" value="PROTEASE S8 TRIPEPTIDYL PEPTIDASE I CLN2"/>
    <property type="match status" value="1"/>
</dbReference>
<evidence type="ECO:0000256" key="2">
    <source>
        <dbReference type="ARBA" id="ARBA00002451"/>
    </source>
</evidence>
<dbReference type="PROSITE" id="PS00138">
    <property type="entry name" value="SUBTILASE_SER"/>
    <property type="match status" value="1"/>
</dbReference>
<dbReference type="SUPFAM" id="SSF52743">
    <property type="entry name" value="Subtilisin-like"/>
    <property type="match status" value="1"/>
</dbReference>
<reference evidence="18" key="1">
    <citation type="submission" date="2022-01" db="EMBL/GenBank/DDBJ databases">
        <title>Comparative genomics reveals a dynamic genome evolution in the ectomycorrhizal milk-cap (Lactarius) mushrooms.</title>
        <authorList>
            <consortium name="DOE Joint Genome Institute"/>
            <person name="Lebreton A."/>
            <person name="Tang N."/>
            <person name="Kuo A."/>
            <person name="LaButti K."/>
            <person name="Drula E."/>
            <person name="Barry K."/>
            <person name="Clum A."/>
            <person name="Lipzen A."/>
            <person name="Mousain D."/>
            <person name="Ng V."/>
            <person name="Wang R."/>
            <person name="Wang X."/>
            <person name="Dai Y."/>
            <person name="Henrissat B."/>
            <person name="Grigoriev I.V."/>
            <person name="Guerin-Laguette A."/>
            <person name="Yu F."/>
            <person name="Martin F.M."/>
        </authorList>
    </citation>
    <scope>NUCLEOTIDE SEQUENCE</scope>
    <source>
        <strain evidence="18">QP</strain>
    </source>
</reference>
<protein>
    <recommendedName>
        <fullName evidence="4">tripeptidyl-peptidase II</fullName>
        <ecNumber evidence="4">3.4.14.10</ecNumber>
    </recommendedName>
</protein>
<evidence type="ECO:0000256" key="12">
    <source>
        <dbReference type="ARBA" id="ARBA00023026"/>
    </source>
</evidence>
<comment type="caution">
    <text evidence="18">The sequence shown here is derived from an EMBL/GenBank/DDBJ whole genome shotgun (WGS) entry which is preliminary data.</text>
</comment>
<name>A0AAD4LBF4_9AGAM</name>
<evidence type="ECO:0000256" key="3">
    <source>
        <dbReference type="ARBA" id="ARBA00004239"/>
    </source>
</evidence>
<feature type="active site" description="Charge relay system" evidence="15">
    <location>
        <position position="514"/>
    </location>
</feature>
<comment type="function">
    <text evidence="2">Secreted tripeptidyl-peptidase which degrades proteins at acidic pHs and is involved in virulence.</text>
</comment>
<comment type="subcellular location">
    <subcellularLocation>
        <location evidence="3">Secreted</location>
        <location evidence="3">Extracellular space</location>
    </subcellularLocation>
</comment>
<keyword evidence="6 15" id="KW-0645">Protease</keyword>
<evidence type="ECO:0000256" key="13">
    <source>
        <dbReference type="ARBA" id="ARBA00023145"/>
    </source>
</evidence>
<dbReference type="GO" id="GO:0008240">
    <property type="term" value="F:tripeptidyl-peptidase activity"/>
    <property type="evidence" value="ECO:0007669"/>
    <property type="project" value="UniProtKB-EC"/>
</dbReference>
<evidence type="ECO:0000256" key="5">
    <source>
        <dbReference type="ARBA" id="ARBA00022525"/>
    </source>
</evidence>
<evidence type="ECO:0000256" key="9">
    <source>
        <dbReference type="ARBA" id="ARBA00022801"/>
    </source>
</evidence>
<evidence type="ECO:0000259" key="17">
    <source>
        <dbReference type="PROSITE" id="PS51695"/>
    </source>
</evidence>
<evidence type="ECO:0000256" key="8">
    <source>
        <dbReference type="ARBA" id="ARBA00022729"/>
    </source>
</evidence>
<dbReference type="FunFam" id="3.40.50.200:FF:000015">
    <property type="entry name" value="Tripeptidyl peptidase A"/>
    <property type="match status" value="1"/>
</dbReference>
<comment type="cofactor">
    <cofactor evidence="15">
        <name>Ca(2+)</name>
        <dbReference type="ChEBI" id="CHEBI:29108"/>
    </cofactor>
    <text evidence="15">Binds 1 Ca(2+) ion per subunit.</text>
</comment>
<dbReference type="GO" id="GO:0046872">
    <property type="term" value="F:metal ion binding"/>
    <property type="evidence" value="ECO:0007669"/>
    <property type="project" value="UniProtKB-UniRule"/>
</dbReference>
<evidence type="ECO:0000256" key="11">
    <source>
        <dbReference type="ARBA" id="ARBA00022837"/>
    </source>
</evidence>
<evidence type="ECO:0000256" key="15">
    <source>
        <dbReference type="PROSITE-ProRule" id="PRU01032"/>
    </source>
</evidence>
<dbReference type="SMART" id="SM00944">
    <property type="entry name" value="Pro-kuma_activ"/>
    <property type="match status" value="1"/>
</dbReference>
<comment type="catalytic activity">
    <reaction evidence="1">
        <text>Release of an N-terminal tripeptide from a polypeptide.</text>
        <dbReference type="EC" id="3.4.14.10"/>
    </reaction>
</comment>
<evidence type="ECO:0000313" key="19">
    <source>
        <dbReference type="Proteomes" id="UP001201163"/>
    </source>
</evidence>
<evidence type="ECO:0000313" key="18">
    <source>
        <dbReference type="EMBL" id="KAH8981898.1"/>
    </source>
</evidence>
<evidence type="ECO:0000256" key="14">
    <source>
        <dbReference type="ARBA" id="ARBA00023180"/>
    </source>
</evidence>
<keyword evidence="9 15" id="KW-0378">Hydrolase</keyword>
<feature type="active site" description="Charge relay system" evidence="15">
    <location>
        <position position="308"/>
    </location>
</feature>
<sequence>MRYHWLYVLSFLIATPLADLATPLAPWGDMRVKHTWSAVPADWETLGCPSAGTTIDLYIALNPRHDNALIDALYEVSDPKHPRHVHLTAAPLTPSFTRAAPPFQVAELVRPHPDTLELVTSWLAHHGVRPSSISTTHGGAWLTVSNVLVSQANEMLGASYQLYRHAKVNDTIIRTVNYALPEVLHSHVQAVAPTTYFASTRTLRQTSRRRSVKAAAESGKPVTVLSSRAGEVTPSRLRGLYKTFPYVPTAADRNRLGVFGFQKQSPSETDLTMFMTYFRSDVQPPSLATFTVELVNGGEYDPDTPGMEASIDAQYTSAMAYPTPIIFYITGGLGSWSDSGEPLPGDVYLESLEYLLKKSVIPQTISISYGTYEWNVPREYARALCILFAQLGARGVSVLFPAGDDGVGKNCKDESGIVRFVTEFPASCPYLTTVGGTTDYDPEVAAPLSGGGFSDHFPRPAYQDVAVTAFLERQGTKHAGLYNPEGRGLPDIAAQALKFTTFVRNIGLIVEGTSCSTPTVAGTISLLNDYLITNGSPPLGFLNIRLYDDGFAGLNDITSGSNPGCGTDGFSAVPGWDPVTGLGTPDFEKLQKIVIPEK</sequence>
<organism evidence="18 19">
    <name type="scientific">Lactarius akahatsu</name>
    <dbReference type="NCBI Taxonomy" id="416441"/>
    <lineage>
        <taxon>Eukaryota</taxon>
        <taxon>Fungi</taxon>
        <taxon>Dikarya</taxon>
        <taxon>Basidiomycota</taxon>
        <taxon>Agaricomycotina</taxon>
        <taxon>Agaricomycetes</taxon>
        <taxon>Russulales</taxon>
        <taxon>Russulaceae</taxon>
        <taxon>Lactarius</taxon>
    </lineage>
</organism>